<keyword evidence="2" id="KW-0378">Hydrolase</keyword>
<dbReference type="Gene3D" id="3.40.710.10">
    <property type="entry name" value="DD-peptidase/beta-lactamase superfamily"/>
    <property type="match status" value="1"/>
</dbReference>
<dbReference type="GO" id="GO:0004185">
    <property type="term" value="F:serine-type carboxypeptidase activity"/>
    <property type="evidence" value="ECO:0007669"/>
    <property type="project" value="InterPro"/>
</dbReference>
<dbReference type="InterPro" id="IPR000667">
    <property type="entry name" value="Peptidase_S13"/>
</dbReference>
<dbReference type="GO" id="GO:0000270">
    <property type="term" value="P:peptidoglycan metabolic process"/>
    <property type="evidence" value="ECO:0007669"/>
    <property type="project" value="TreeGrafter"/>
</dbReference>
<protein>
    <submittedName>
        <fullName evidence="3">Uncharacterized protein</fullName>
    </submittedName>
</protein>
<sequence length="132" mass="14468">MVKMAEKRDYYEVLGVDRGAGTRSAPEGSLEVAQVRSPTIQELVRSTNHPSNNYFAETLLKGLGAQFGRKGSTAAGTSVVRRFLRKLGLAARVVDGSGLSRGNAASPRVVGRLLVKAERRDWFRSFYRSLPL</sequence>
<reference evidence="3" key="1">
    <citation type="journal article" date="2015" name="Nature">
        <title>Complex archaea that bridge the gap between prokaryotes and eukaryotes.</title>
        <authorList>
            <person name="Spang A."/>
            <person name="Saw J.H."/>
            <person name="Jorgensen S.L."/>
            <person name="Zaremba-Niedzwiedzka K."/>
            <person name="Martijn J."/>
            <person name="Lind A.E."/>
            <person name="van Eijk R."/>
            <person name="Schleper C."/>
            <person name="Guy L."/>
            <person name="Ettema T.J."/>
        </authorList>
    </citation>
    <scope>NUCLEOTIDE SEQUENCE</scope>
</reference>
<comment type="caution">
    <text evidence="3">The sequence shown here is derived from an EMBL/GenBank/DDBJ whole genome shotgun (WGS) entry which is preliminary data.</text>
</comment>
<accession>A0A0F9B5D7</accession>
<dbReference type="AlphaFoldDB" id="A0A0F9B5D7"/>
<dbReference type="PRINTS" id="PR00922">
    <property type="entry name" value="DADACBPTASE3"/>
</dbReference>
<gene>
    <name evidence="3" type="ORF">LCGC14_2829970</name>
</gene>
<name>A0A0F9B5D7_9ZZZZ</name>
<dbReference type="EMBL" id="LAZR01053866">
    <property type="protein sequence ID" value="KKK79791.1"/>
    <property type="molecule type" value="Genomic_DNA"/>
</dbReference>
<evidence type="ECO:0000313" key="3">
    <source>
        <dbReference type="EMBL" id="KKK79791.1"/>
    </source>
</evidence>
<proteinExistence type="inferred from homology"/>
<comment type="similarity">
    <text evidence="1">Belongs to the peptidase S13 family.</text>
</comment>
<evidence type="ECO:0000256" key="1">
    <source>
        <dbReference type="ARBA" id="ARBA00006096"/>
    </source>
</evidence>
<dbReference type="PANTHER" id="PTHR30023">
    <property type="entry name" value="D-ALANYL-D-ALANINE CARBOXYPEPTIDASE"/>
    <property type="match status" value="1"/>
</dbReference>
<feature type="non-terminal residue" evidence="3">
    <location>
        <position position="132"/>
    </location>
</feature>
<organism evidence="3">
    <name type="scientific">marine sediment metagenome</name>
    <dbReference type="NCBI Taxonomy" id="412755"/>
    <lineage>
        <taxon>unclassified sequences</taxon>
        <taxon>metagenomes</taxon>
        <taxon>ecological metagenomes</taxon>
    </lineage>
</organism>
<dbReference type="InterPro" id="IPR012338">
    <property type="entry name" value="Beta-lactam/transpept-like"/>
</dbReference>
<dbReference type="PANTHER" id="PTHR30023:SF0">
    <property type="entry name" value="PENICILLIN-SENSITIVE CARBOXYPEPTIDASE A"/>
    <property type="match status" value="1"/>
</dbReference>
<evidence type="ECO:0000256" key="2">
    <source>
        <dbReference type="ARBA" id="ARBA00022801"/>
    </source>
</evidence>
<dbReference type="Pfam" id="PF02113">
    <property type="entry name" value="Peptidase_S13"/>
    <property type="match status" value="1"/>
</dbReference>
<dbReference type="SUPFAM" id="SSF56601">
    <property type="entry name" value="beta-lactamase/transpeptidase-like"/>
    <property type="match status" value="1"/>
</dbReference>
<dbReference type="GO" id="GO:0006508">
    <property type="term" value="P:proteolysis"/>
    <property type="evidence" value="ECO:0007669"/>
    <property type="project" value="InterPro"/>
</dbReference>